<dbReference type="eggNOG" id="COG3595">
    <property type="taxonomic scope" value="Bacteria"/>
</dbReference>
<reference evidence="1 2" key="1">
    <citation type="submission" date="2013-09" db="EMBL/GenBank/DDBJ databases">
        <authorList>
            <person name="Zeng Z."/>
            <person name="Chen C."/>
        </authorList>
    </citation>
    <scope>NUCLEOTIDE SEQUENCE [LARGE SCALE GENOMIC DNA]</scope>
    <source>
        <strain evidence="1 2">WB 3.3-2</strain>
    </source>
</reference>
<dbReference type="Proteomes" id="UP000030152">
    <property type="component" value="Unassembled WGS sequence"/>
</dbReference>
<comment type="caution">
    <text evidence="1">The sequence shown here is derived from an EMBL/GenBank/DDBJ whole genome shotgun (WGS) entry which is preliminary data.</text>
</comment>
<sequence length="351" mass="38705">MKTILYKILFVVLILPTVMMAGNTKGKYNKEKRITKAYVVNGNAGTTIANRYGSVYITTWDENRTEIDVLIKVSGNDEDVITKRLDGIDVEFSASKASVTAKTVIANFRGRNVNIEINYTVKIPKNGTLGIANQYGAIKLGKIYGDINLSCQYGEVSIDELNGDTNNLKMQYCSSGKLNYFKNADIIAQYSDFNLGKVGTLQLDSQYSDVIVNNAGTVNYKCQYGDLIVRSADRLTGSGSYSDLSFGTIDQLLNITTNYGDLTVSKLGRLVKNVTIVNTYADVKLNFDPEIAFDFEFTGSYSDVSGLSNLKTSEKIEKSSTYIYKGYYKTSGVGRIYVKSQYGDLSVGKSN</sequence>
<organism evidence="1 2">
    <name type="scientific">Flavobacterium rivuli WB 3.3-2 = DSM 21788</name>
    <dbReference type="NCBI Taxonomy" id="1121895"/>
    <lineage>
        <taxon>Bacteria</taxon>
        <taxon>Pseudomonadati</taxon>
        <taxon>Bacteroidota</taxon>
        <taxon>Flavobacteriia</taxon>
        <taxon>Flavobacteriales</taxon>
        <taxon>Flavobacteriaceae</taxon>
        <taxon>Flavobacterium</taxon>
    </lineage>
</organism>
<dbReference type="AlphaFoldDB" id="A0A0A2M4K0"/>
<dbReference type="STRING" id="1121895.GCA_000378485_03071"/>
<accession>A0A0A2M4K0</accession>
<protein>
    <recommendedName>
        <fullName evidence="3">Adhesin domain-containing protein</fullName>
    </recommendedName>
</protein>
<proteinExistence type="predicted"/>
<name>A0A0A2M4K0_9FLAO</name>
<evidence type="ECO:0000313" key="1">
    <source>
        <dbReference type="EMBL" id="KGO86546.1"/>
    </source>
</evidence>
<evidence type="ECO:0008006" key="3">
    <source>
        <dbReference type="Google" id="ProtNLM"/>
    </source>
</evidence>
<evidence type="ECO:0000313" key="2">
    <source>
        <dbReference type="Proteomes" id="UP000030152"/>
    </source>
</evidence>
<dbReference type="EMBL" id="JRLX01000009">
    <property type="protein sequence ID" value="KGO86546.1"/>
    <property type="molecule type" value="Genomic_DNA"/>
</dbReference>
<dbReference type="RefSeq" id="WP_020214236.1">
    <property type="nucleotide sequence ID" value="NZ_JRLX01000009.1"/>
</dbReference>
<gene>
    <name evidence="1" type="ORF">Q765_09970</name>
</gene>
<dbReference type="OrthoDB" id="1117657at2"/>
<keyword evidence="2" id="KW-1185">Reference proteome</keyword>